<evidence type="ECO:0000313" key="2">
    <source>
        <dbReference type="Proteomes" id="UP000825935"/>
    </source>
</evidence>
<dbReference type="PANTHER" id="PTHR43619">
    <property type="entry name" value="S-ADENOSYL-L-METHIONINE-DEPENDENT METHYLTRANSFERASE YKTD-RELATED"/>
    <property type="match status" value="1"/>
</dbReference>
<name>A0A8T2PXF8_CERRI</name>
<dbReference type="PANTHER" id="PTHR43619:SF2">
    <property type="entry name" value="S-ADENOSYL-L-METHIONINE-DEPENDENT METHYLTRANSFERASES SUPERFAMILY PROTEIN"/>
    <property type="match status" value="1"/>
</dbReference>
<gene>
    <name evidence="1" type="ORF">KP509_39G001900</name>
</gene>
<dbReference type="AlphaFoldDB" id="A0A8T2PXF8"/>
<organism evidence="1 2">
    <name type="scientific">Ceratopteris richardii</name>
    <name type="common">Triangle waterfern</name>
    <dbReference type="NCBI Taxonomy" id="49495"/>
    <lineage>
        <taxon>Eukaryota</taxon>
        <taxon>Viridiplantae</taxon>
        <taxon>Streptophyta</taxon>
        <taxon>Embryophyta</taxon>
        <taxon>Tracheophyta</taxon>
        <taxon>Polypodiopsida</taxon>
        <taxon>Polypodiidae</taxon>
        <taxon>Polypodiales</taxon>
        <taxon>Pteridineae</taxon>
        <taxon>Pteridaceae</taxon>
        <taxon>Parkerioideae</taxon>
        <taxon>Ceratopteris</taxon>
    </lineage>
</organism>
<proteinExistence type="predicted"/>
<accession>A0A8T2PXF8</accession>
<keyword evidence="2" id="KW-1185">Reference proteome</keyword>
<evidence type="ECO:0000313" key="1">
    <source>
        <dbReference type="EMBL" id="KAH7276307.1"/>
    </source>
</evidence>
<reference evidence="1" key="1">
    <citation type="submission" date="2021-08" db="EMBL/GenBank/DDBJ databases">
        <title>WGS assembly of Ceratopteris richardii.</title>
        <authorList>
            <person name="Marchant D.B."/>
            <person name="Chen G."/>
            <person name="Jenkins J."/>
            <person name="Shu S."/>
            <person name="Leebens-Mack J."/>
            <person name="Grimwood J."/>
            <person name="Schmutz J."/>
            <person name="Soltis P."/>
            <person name="Soltis D."/>
            <person name="Chen Z.-H."/>
        </authorList>
    </citation>
    <scope>NUCLEOTIDE SEQUENCE</scope>
    <source>
        <strain evidence="1">Whitten #5841</strain>
        <tissue evidence="1">Leaf</tissue>
    </source>
</reference>
<dbReference type="OrthoDB" id="203237at2759"/>
<sequence length="285" mass="32100">MVLSSPKMVSLSATSAFYPLHVRLHCFTLKRQSFSVCDGRFFRFRISSSIPPHFFGDGHMVQSESHDQYAVASKVETFLEEKLNDALTEKPGNIHQIVLLTDSEDLTPYQLQCPPFTVIFHVSMYPTTRALEVPKSCLVRYVYGELERCVGSEGWTDKLQRVGYQGNKPSIWLLQGLNFNAENKFRETIENISGQIMKGSLLIGGLNANIGGLSEDAHKQLLEKILIGSGFRIKSNFCSTVSNRATTCLFVAEQLRLSDVQVENAKREMDLAEESGDEDTFEDWL</sequence>
<dbReference type="Proteomes" id="UP000825935">
    <property type="component" value="Chromosome 39"/>
</dbReference>
<protein>
    <submittedName>
        <fullName evidence="1">Uncharacterized protein</fullName>
    </submittedName>
</protein>
<dbReference type="EMBL" id="CM035444">
    <property type="protein sequence ID" value="KAH7276307.1"/>
    <property type="molecule type" value="Genomic_DNA"/>
</dbReference>
<dbReference type="OMA" id="ATKGCIF"/>
<comment type="caution">
    <text evidence="1">The sequence shown here is derived from an EMBL/GenBank/DDBJ whole genome shotgun (WGS) entry which is preliminary data.</text>
</comment>